<dbReference type="PRINTS" id="PR00108">
    <property type="entry name" value="THYMDSNTHASE"/>
</dbReference>
<keyword evidence="5" id="KW-0489">Methyltransferase</keyword>
<dbReference type="GO" id="GO:0006235">
    <property type="term" value="P:dTTP biosynthetic process"/>
    <property type="evidence" value="ECO:0007669"/>
    <property type="project" value="UniProtKB-UniPathway"/>
</dbReference>
<evidence type="ECO:0000313" key="12">
    <source>
        <dbReference type="EMBL" id="CAF3809239.1"/>
    </source>
</evidence>
<proteinExistence type="inferred from homology"/>
<dbReference type="InterPro" id="IPR045097">
    <property type="entry name" value="Thymidate_synth/dCMP_Mease"/>
</dbReference>
<dbReference type="GO" id="GO:0006231">
    <property type="term" value="P:dTMP biosynthetic process"/>
    <property type="evidence" value="ECO:0007669"/>
    <property type="project" value="InterPro"/>
</dbReference>
<dbReference type="GO" id="GO:0005739">
    <property type="term" value="C:mitochondrion"/>
    <property type="evidence" value="ECO:0007669"/>
    <property type="project" value="TreeGrafter"/>
</dbReference>
<dbReference type="GO" id="GO:0004799">
    <property type="term" value="F:thymidylate synthase activity"/>
    <property type="evidence" value="ECO:0007669"/>
    <property type="project" value="UniProtKB-EC"/>
</dbReference>
<feature type="active site" evidence="9">
    <location>
        <position position="198"/>
    </location>
</feature>
<evidence type="ECO:0000256" key="4">
    <source>
        <dbReference type="ARBA" id="ARBA00015931"/>
    </source>
</evidence>
<evidence type="ECO:0000256" key="9">
    <source>
        <dbReference type="PROSITE-ProRule" id="PRU10016"/>
    </source>
</evidence>
<dbReference type="UniPathway" id="UPA00575"/>
<gene>
    <name evidence="11" type="ORF">MBJ925_LOCUS19956</name>
    <name evidence="12" type="ORF">SMN809_LOCUS1628</name>
</gene>
<evidence type="ECO:0000256" key="8">
    <source>
        <dbReference type="ARBA" id="ARBA00047344"/>
    </source>
</evidence>
<feature type="domain" description="Thymidylate synthase/dCMP hydroxymethylase" evidence="10">
    <location>
        <begin position="32"/>
        <end position="317"/>
    </location>
</feature>
<dbReference type="FunFam" id="3.30.572.10:FF:000002">
    <property type="entry name" value="Possible thymidylate synthase"/>
    <property type="match status" value="1"/>
</dbReference>
<dbReference type="Proteomes" id="UP000663824">
    <property type="component" value="Unassembled WGS sequence"/>
</dbReference>
<dbReference type="HAMAP" id="MF_00008">
    <property type="entry name" value="Thymidy_synth_bact"/>
    <property type="match status" value="1"/>
</dbReference>
<dbReference type="PROSITE" id="PS00091">
    <property type="entry name" value="THYMIDYLATE_SYNTHASE"/>
    <property type="match status" value="1"/>
</dbReference>
<dbReference type="InterPro" id="IPR000398">
    <property type="entry name" value="Thymidylate_synthase"/>
</dbReference>
<evidence type="ECO:0000256" key="1">
    <source>
        <dbReference type="ARBA" id="ARBA00004992"/>
    </source>
</evidence>
<evidence type="ECO:0000256" key="7">
    <source>
        <dbReference type="ARBA" id="ARBA00022727"/>
    </source>
</evidence>
<dbReference type="AlphaFoldDB" id="A0A816T6V2"/>
<comment type="similarity">
    <text evidence="2">Belongs to the thymidylate synthase family.</text>
</comment>
<accession>A0A816T6V2</accession>
<reference evidence="11" key="1">
    <citation type="submission" date="2021-02" db="EMBL/GenBank/DDBJ databases">
        <authorList>
            <person name="Nowell W R."/>
        </authorList>
    </citation>
    <scope>NUCLEOTIDE SEQUENCE</scope>
</reference>
<dbReference type="InterPro" id="IPR036926">
    <property type="entry name" value="Thymidate_synth/dCMP_Mease_sf"/>
</dbReference>
<dbReference type="InterPro" id="IPR020940">
    <property type="entry name" value="Thymidylate_synthase_AS"/>
</dbReference>
<dbReference type="Proteomes" id="UP000676336">
    <property type="component" value="Unassembled WGS sequence"/>
</dbReference>
<dbReference type="Pfam" id="PF00303">
    <property type="entry name" value="Thymidylat_synt"/>
    <property type="match status" value="1"/>
</dbReference>
<dbReference type="PANTHER" id="PTHR11548:SF2">
    <property type="entry name" value="THYMIDYLATE SYNTHASE"/>
    <property type="match status" value="1"/>
</dbReference>
<dbReference type="NCBIfam" id="TIGR03284">
    <property type="entry name" value="thym_sym"/>
    <property type="match status" value="1"/>
</dbReference>
<dbReference type="NCBIfam" id="NF002497">
    <property type="entry name" value="PRK01827.1-3"/>
    <property type="match status" value="1"/>
</dbReference>
<comment type="catalytic activity">
    <reaction evidence="8">
        <text>dUMP + (6R)-5,10-methylene-5,6,7,8-tetrahydrofolate = 7,8-dihydrofolate + dTMP</text>
        <dbReference type="Rhea" id="RHEA:12104"/>
        <dbReference type="ChEBI" id="CHEBI:15636"/>
        <dbReference type="ChEBI" id="CHEBI:57451"/>
        <dbReference type="ChEBI" id="CHEBI:63528"/>
        <dbReference type="ChEBI" id="CHEBI:246422"/>
        <dbReference type="EC" id="2.1.1.45"/>
    </reaction>
</comment>
<dbReference type="PANTHER" id="PTHR11548">
    <property type="entry name" value="THYMIDYLATE SYNTHASE 1"/>
    <property type="match status" value="1"/>
</dbReference>
<evidence type="ECO:0000313" key="11">
    <source>
        <dbReference type="EMBL" id="CAF2088781.1"/>
    </source>
</evidence>
<sequence>MESVLFTNLVVTEKHEKKTSATNGDSVKHEEKQYLDLVQEVIEKGLEKTDRTGVGTRSIFGPPNMRFNLRNGNFPLLTTKRVFWRGVVEELLWIISGKTDANILDEKNVKIWNDNGTREFLDKLGFNQRQVGDLGPVYGFQWRHCGAKYIDCKTDYTGQGVDQLAQLIHMIKTDPNSRRLVLCAWNVSQLSEMALPPCHVLCQFNVSSSKELSCLMYQRSCDLGLGVPFNIASYSLLTYMIAHVCNLTPGDFIYSMGDAHVYLNHVGPLNEQIEREPRPFPTLQIINKRNSIEEFTIDDFKLENYSPYGPIKMQMAV</sequence>
<comment type="caution">
    <text evidence="11">The sequence shown here is derived from an EMBL/GenBank/DDBJ whole genome shotgun (WGS) entry which is preliminary data.</text>
</comment>
<protein>
    <recommendedName>
        <fullName evidence="4">Thymidylate synthase</fullName>
        <ecNumber evidence="3">2.1.1.45</ecNumber>
    </recommendedName>
</protein>
<evidence type="ECO:0000256" key="6">
    <source>
        <dbReference type="ARBA" id="ARBA00022679"/>
    </source>
</evidence>
<evidence type="ECO:0000256" key="3">
    <source>
        <dbReference type="ARBA" id="ARBA00011947"/>
    </source>
</evidence>
<dbReference type="GO" id="GO:0005829">
    <property type="term" value="C:cytosol"/>
    <property type="evidence" value="ECO:0007669"/>
    <property type="project" value="TreeGrafter"/>
</dbReference>
<dbReference type="EMBL" id="CAJNRE010010202">
    <property type="protein sequence ID" value="CAF2088781.1"/>
    <property type="molecule type" value="Genomic_DNA"/>
</dbReference>
<keyword evidence="7" id="KW-0545">Nucleotide biosynthesis</keyword>
<evidence type="ECO:0000259" key="10">
    <source>
        <dbReference type="Pfam" id="PF00303"/>
    </source>
</evidence>
<dbReference type="EC" id="2.1.1.45" evidence="3"/>
<dbReference type="InterPro" id="IPR023451">
    <property type="entry name" value="Thymidate_synth/dCMP_Mease_dom"/>
</dbReference>
<evidence type="ECO:0000313" key="13">
    <source>
        <dbReference type="Proteomes" id="UP000663824"/>
    </source>
</evidence>
<evidence type="ECO:0000256" key="5">
    <source>
        <dbReference type="ARBA" id="ARBA00022603"/>
    </source>
</evidence>
<evidence type="ECO:0000256" key="2">
    <source>
        <dbReference type="ARBA" id="ARBA00009972"/>
    </source>
</evidence>
<dbReference type="CDD" id="cd00351">
    <property type="entry name" value="TS_Pyrimidine_HMase"/>
    <property type="match status" value="1"/>
</dbReference>
<keyword evidence="6" id="KW-0808">Transferase</keyword>
<dbReference type="Gene3D" id="3.30.572.10">
    <property type="entry name" value="Thymidylate synthase/dCMP hydroxymethylase domain"/>
    <property type="match status" value="1"/>
</dbReference>
<dbReference type="SUPFAM" id="SSF55831">
    <property type="entry name" value="Thymidylate synthase/dCMP hydroxymethylase"/>
    <property type="match status" value="1"/>
</dbReference>
<organism evidence="11 13">
    <name type="scientific">Rotaria magnacalcarata</name>
    <dbReference type="NCBI Taxonomy" id="392030"/>
    <lineage>
        <taxon>Eukaryota</taxon>
        <taxon>Metazoa</taxon>
        <taxon>Spiralia</taxon>
        <taxon>Gnathifera</taxon>
        <taxon>Rotifera</taxon>
        <taxon>Eurotatoria</taxon>
        <taxon>Bdelloidea</taxon>
        <taxon>Philodinida</taxon>
        <taxon>Philodinidae</taxon>
        <taxon>Rotaria</taxon>
    </lineage>
</organism>
<dbReference type="GO" id="GO:0032259">
    <property type="term" value="P:methylation"/>
    <property type="evidence" value="ECO:0007669"/>
    <property type="project" value="UniProtKB-KW"/>
</dbReference>
<comment type="pathway">
    <text evidence="1">Pyrimidine metabolism; dTTP biosynthesis.</text>
</comment>
<name>A0A816T6V2_9BILA</name>
<dbReference type="EMBL" id="CAJOBI010000259">
    <property type="protein sequence ID" value="CAF3809239.1"/>
    <property type="molecule type" value="Genomic_DNA"/>
</dbReference>